<feature type="transmembrane region" description="Helical" evidence="1">
    <location>
        <begin position="7"/>
        <end position="25"/>
    </location>
</feature>
<keyword evidence="1" id="KW-1133">Transmembrane helix</keyword>
<sequence>MYFRSDLYMFILIFVYGMLFFNLTFTSTTSSVQPIIFELKHPFIFDLISGNRDIIMWDAHRSWIREGLFAKHENNQGNPSGTFDVMFSRSRYATLIWNYAKQKQDNGAISESEAPPRHAMPQSVRVVSAPIEI</sequence>
<dbReference type="Proteomes" id="UP000004994">
    <property type="component" value="Chromosome 11"/>
</dbReference>
<evidence type="ECO:0000256" key="1">
    <source>
        <dbReference type="SAM" id="Phobius"/>
    </source>
</evidence>
<proteinExistence type="predicted"/>
<name>A0A3Q7ITG5_SOLLC</name>
<evidence type="ECO:0000313" key="3">
    <source>
        <dbReference type="Proteomes" id="UP000004994"/>
    </source>
</evidence>
<dbReference type="EnsemblPlants" id="Solyc11g018837.1.1">
    <property type="protein sequence ID" value="Solyc11g018837.1.1"/>
    <property type="gene ID" value="Solyc11g018837.1"/>
</dbReference>
<evidence type="ECO:0000313" key="2">
    <source>
        <dbReference type="EnsemblPlants" id="Solyc11g018837.1.1"/>
    </source>
</evidence>
<reference evidence="2" key="1">
    <citation type="journal article" date="2012" name="Nature">
        <title>The tomato genome sequence provides insights into fleshy fruit evolution.</title>
        <authorList>
            <consortium name="Tomato Genome Consortium"/>
        </authorList>
    </citation>
    <scope>NUCLEOTIDE SEQUENCE [LARGE SCALE GENOMIC DNA]</scope>
    <source>
        <strain evidence="2">cv. Heinz 1706</strain>
    </source>
</reference>
<reference evidence="2" key="2">
    <citation type="submission" date="2019-01" db="UniProtKB">
        <authorList>
            <consortium name="EnsemblPlants"/>
        </authorList>
    </citation>
    <scope>IDENTIFICATION</scope>
    <source>
        <strain evidence="2">cv. Heinz 1706</strain>
    </source>
</reference>
<dbReference type="Gramene" id="Solyc11g018837.1.1">
    <property type="protein sequence ID" value="Solyc11g018837.1.1"/>
    <property type="gene ID" value="Solyc11g018837.1"/>
</dbReference>
<protein>
    <submittedName>
        <fullName evidence="2">Uncharacterized protein</fullName>
    </submittedName>
</protein>
<organism evidence="2">
    <name type="scientific">Solanum lycopersicum</name>
    <name type="common">Tomato</name>
    <name type="synonym">Lycopersicon esculentum</name>
    <dbReference type="NCBI Taxonomy" id="4081"/>
    <lineage>
        <taxon>Eukaryota</taxon>
        <taxon>Viridiplantae</taxon>
        <taxon>Streptophyta</taxon>
        <taxon>Embryophyta</taxon>
        <taxon>Tracheophyta</taxon>
        <taxon>Spermatophyta</taxon>
        <taxon>Magnoliopsida</taxon>
        <taxon>eudicotyledons</taxon>
        <taxon>Gunneridae</taxon>
        <taxon>Pentapetalae</taxon>
        <taxon>asterids</taxon>
        <taxon>lamiids</taxon>
        <taxon>Solanales</taxon>
        <taxon>Solanaceae</taxon>
        <taxon>Solanoideae</taxon>
        <taxon>Solaneae</taxon>
        <taxon>Solanum</taxon>
        <taxon>Solanum subgen. Lycopersicon</taxon>
    </lineage>
</organism>
<accession>A0A3Q7ITG5</accession>
<dbReference type="PaxDb" id="4081-Solyc12g044970.1.1"/>
<keyword evidence="3" id="KW-1185">Reference proteome</keyword>
<dbReference type="AlphaFoldDB" id="A0A3Q7ITG5"/>
<dbReference type="InParanoid" id="A0A3Q7ITG5"/>
<keyword evidence="1" id="KW-0812">Transmembrane</keyword>
<keyword evidence="1" id="KW-0472">Membrane</keyword>